<feature type="region of interest" description="Disordered" evidence="1">
    <location>
        <begin position="27"/>
        <end position="71"/>
    </location>
</feature>
<name>A0A397JUN7_9GLOM</name>
<organism evidence="2 3">
    <name type="scientific">Diversispora epigaea</name>
    <dbReference type="NCBI Taxonomy" id="1348612"/>
    <lineage>
        <taxon>Eukaryota</taxon>
        <taxon>Fungi</taxon>
        <taxon>Fungi incertae sedis</taxon>
        <taxon>Mucoromycota</taxon>
        <taxon>Glomeromycotina</taxon>
        <taxon>Glomeromycetes</taxon>
        <taxon>Diversisporales</taxon>
        <taxon>Diversisporaceae</taxon>
        <taxon>Diversispora</taxon>
    </lineage>
</organism>
<evidence type="ECO:0000313" key="3">
    <source>
        <dbReference type="Proteomes" id="UP000266861"/>
    </source>
</evidence>
<protein>
    <submittedName>
        <fullName evidence="2">Uncharacterized protein</fullName>
    </submittedName>
</protein>
<dbReference type="Proteomes" id="UP000266861">
    <property type="component" value="Unassembled WGS sequence"/>
</dbReference>
<keyword evidence="3" id="KW-1185">Reference proteome</keyword>
<evidence type="ECO:0000256" key="1">
    <source>
        <dbReference type="SAM" id="MobiDB-lite"/>
    </source>
</evidence>
<proteinExistence type="predicted"/>
<dbReference type="EMBL" id="PQFF01000024">
    <property type="protein sequence ID" value="RHZ88130.1"/>
    <property type="molecule type" value="Genomic_DNA"/>
</dbReference>
<gene>
    <name evidence="2" type="ORF">Glove_26g113</name>
</gene>
<dbReference type="AlphaFoldDB" id="A0A397JUN7"/>
<feature type="compositionally biased region" description="Acidic residues" evidence="1">
    <location>
        <begin position="48"/>
        <end position="71"/>
    </location>
</feature>
<reference evidence="2 3" key="1">
    <citation type="submission" date="2018-08" db="EMBL/GenBank/DDBJ databases">
        <title>Genome and evolution of the arbuscular mycorrhizal fungus Diversispora epigaea (formerly Glomus versiforme) and its bacterial endosymbionts.</title>
        <authorList>
            <person name="Sun X."/>
            <person name="Fei Z."/>
            <person name="Harrison M."/>
        </authorList>
    </citation>
    <scope>NUCLEOTIDE SEQUENCE [LARGE SCALE GENOMIC DNA]</scope>
    <source>
        <strain evidence="2 3">IT104</strain>
    </source>
</reference>
<feature type="compositionally biased region" description="Basic and acidic residues" evidence="1">
    <location>
        <begin position="29"/>
        <end position="47"/>
    </location>
</feature>
<accession>A0A397JUN7</accession>
<sequence>MMPIAELYEICKIALKKVYRAFNKKRKTNKDSEECFNDKDNNNKGDDNDNNNDDGSDNDNDNGGEDKDDEE</sequence>
<evidence type="ECO:0000313" key="2">
    <source>
        <dbReference type="EMBL" id="RHZ88130.1"/>
    </source>
</evidence>
<comment type="caution">
    <text evidence="2">The sequence shown here is derived from an EMBL/GenBank/DDBJ whole genome shotgun (WGS) entry which is preliminary data.</text>
</comment>